<dbReference type="InterPro" id="IPR024984">
    <property type="entry name" value="DUF3888"/>
</dbReference>
<comment type="caution">
    <text evidence="1">The sequence shown here is derived from an EMBL/GenBank/DDBJ whole genome shotgun (WGS) entry which is preliminary data.</text>
</comment>
<accession>A0ABS6BRU0</accession>
<dbReference type="EMBL" id="JAHLDV010000010">
    <property type="protein sequence ID" value="MBU3159502.1"/>
    <property type="molecule type" value="Genomic_DNA"/>
</dbReference>
<keyword evidence="2" id="KW-1185">Reference proteome</keyword>
<dbReference type="RefSeq" id="WP_216147108.1">
    <property type="nucleotide sequence ID" value="NZ_JAHLDV010000010.1"/>
</dbReference>
<evidence type="ECO:0000313" key="1">
    <source>
        <dbReference type="EMBL" id="MBU3159502.1"/>
    </source>
</evidence>
<gene>
    <name evidence="1" type="ORF">KPL37_07000</name>
</gene>
<sequence>MKKKIIMVLLFVSLICIQLPSYSVYAIPNKPLPHSKVELYQDVFCSLLMPYIQKSVGDYYTKFLTDVPTVAPWDIDILNVERPDGYRTFFFVIKIQVRPYVGPHLDVGIDRITITVDGIGEVKVTKFEHIKSYYLELPPNYQNIIKKNITTNYQSNITK</sequence>
<evidence type="ECO:0000313" key="2">
    <source>
        <dbReference type="Proteomes" id="UP000776252"/>
    </source>
</evidence>
<protein>
    <submittedName>
        <fullName evidence="1">DUF3888 domain-containing protein</fullName>
    </submittedName>
</protein>
<reference evidence="1 2" key="1">
    <citation type="submission" date="2021-06" db="EMBL/GenBank/DDBJ databases">
        <title>Clostridia strains as spoilage organisms.</title>
        <authorList>
            <person name="Wambui J."/>
            <person name="Stephan R."/>
            <person name="Stevens M.J.A."/>
        </authorList>
    </citation>
    <scope>NUCLEOTIDE SEQUENCE [LARGE SCALE GENOMIC DNA]</scope>
    <source>
        <strain evidence="1 2">DSM 14204</strain>
    </source>
</reference>
<proteinExistence type="predicted"/>
<name>A0ABS6BRU0_9CLOT</name>
<organism evidence="1 2">
    <name type="scientific">Clostridium frigoris</name>
    <dbReference type="NCBI Taxonomy" id="205327"/>
    <lineage>
        <taxon>Bacteria</taxon>
        <taxon>Bacillati</taxon>
        <taxon>Bacillota</taxon>
        <taxon>Clostridia</taxon>
        <taxon>Eubacteriales</taxon>
        <taxon>Clostridiaceae</taxon>
        <taxon>Clostridium</taxon>
    </lineage>
</organism>
<dbReference type="Pfam" id="PF13027">
    <property type="entry name" value="DUF3888"/>
    <property type="match status" value="1"/>
</dbReference>
<dbReference type="Proteomes" id="UP000776252">
    <property type="component" value="Unassembled WGS sequence"/>
</dbReference>